<evidence type="ECO:0000259" key="2">
    <source>
        <dbReference type="Pfam" id="PF00787"/>
    </source>
</evidence>
<keyword evidence="4" id="KW-1185">Reference proteome</keyword>
<protein>
    <recommendedName>
        <fullName evidence="2">PX domain-containing protein</fullName>
    </recommendedName>
</protein>
<feature type="domain" description="PX" evidence="2">
    <location>
        <begin position="92"/>
        <end position="200"/>
    </location>
</feature>
<dbReference type="EMBL" id="JAEPRB010000255">
    <property type="protein sequence ID" value="KAG2218053.1"/>
    <property type="molecule type" value="Genomic_DNA"/>
</dbReference>
<evidence type="ECO:0000313" key="3">
    <source>
        <dbReference type="EMBL" id="KAG2218053.1"/>
    </source>
</evidence>
<gene>
    <name evidence="3" type="ORF">INT45_011934</name>
</gene>
<comment type="caution">
    <text evidence="3">The sequence shown here is derived from an EMBL/GenBank/DDBJ whole genome shotgun (WGS) entry which is preliminary data.</text>
</comment>
<feature type="region of interest" description="Disordered" evidence="1">
    <location>
        <begin position="1"/>
        <end position="44"/>
    </location>
</feature>
<dbReference type="GO" id="GO:0035091">
    <property type="term" value="F:phosphatidylinositol binding"/>
    <property type="evidence" value="ECO:0007669"/>
    <property type="project" value="InterPro"/>
</dbReference>
<sequence>MPDLQSFIPESSQPNVHVGDSPSSASSINQSNASGTSSVQSDCSVLSHDDGRHLEIAAIESTFMVHEFDKRKQKWVERTRTVFNIIIEDKYQNRSLVRYVPDFVEFDRRLKAHYRKARVPLPQLVEPHLNYYTQRYHDNDNKKSGKQRNSITSLISRIVKFTTNSIVGGKSNSEKIEMYLRRCALHPIVGRSSLFRDFLAAQRNEDQVVPNCAILEQIHLEQTRILSHRASSMVAASSSLAPIPVAANTLPTPALINNNHSSKLCSSSIASSMITSSLDSCHDSNNISNVNNNNSVVIPGGISIHVPYTASASEVVIGGDISSTTTYECLINDNNDKQTKLTIRDFEILKVLGRGCTGKGEEEKGEKRNTTMWCVRGLLW</sequence>
<organism evidence="3 4">
    <name type="scientific">Circinella minor</name>
    <dbReference type="NCBI Taxonomy" id="1195481"/>
    <lineage>
        <taxon>Eukaryota</taxon>
        <taxon>Fungi</taxon>
        <taxon>Fungi incertae sedis</taxon>
        <taxon>Mucoromycota</taxon>
        <taxon>Mucoromycotina</taxon>
        <taxon>Mucoromycetes</taxon>
        <taxon>Mucorales</taxon>
        <taxon>Lichtheimiaceae</taxon>
        <taxon>Circinella</taxon>
    </lineage>
</organism>
<dbReference type="Pfam" id="PF00787">
    <property type="entry name" value="PX"/>
    <property type="match status" value="1"/>
</dbReference>
<feature type="compositionally biased region" description="Polar residues" evidence="1">
    <location>
        <begin position="35"/>
        <end position="44"/>
    </location>
</feature>
<dbReference type="AlphaFoldDB" id="A0A8H7RYB3"/>
<dbReference type="Gene3D" id="3.30.1520.10">
    <property type="entry name" value="Phox-like domain"/>
    <property type="match status" value="1"/>
</dbReference>
<dbReference type="InterPro" id="IPR036871">
    <property type="entry name" value="PX_dom_sf"/>
</dbReference>
<dbReference type="SUPFAM" id="SSF64268">
    <property type="entry name" value="PX domain"/>
    <property type="match status" value="1"/>
</dbReference>
<dbReference type="InterPro" id="IPR001683">
    <property type="entry name" value="PX_dom"/>
</dbReference>
<reference evidence="3 4" key="1">
    <citation type="submission" date="2020-12" db="EMBL/GenBank/DDBJ databases">
        <title>Metabolic potential, ecology and presence of endohyphal bacteria is reflected in genomic diversity of Mucoromycotina.</title>
        <authorList>
            <person name="Muszewska A."/>
            <person name="Okrasinska A."/>
            <person name="Steczkiewicz K."/>
            <person name="Drgas O."/>
            <person name="Orlowska M."/>
            <person name="Perlinska-Lenart U."/>
            <person name="Aleksandrzak-Piekarczyk T."/>
            <person name="Szatraj K."/>
            <person name="Zielenkiewicz U."/>
            <person name="Pilsyk S."/>
            <person name="Malc E."/>
            <person name="Mieczkowski P."/>
            <person name="Kruszewska J.S."/>
            <person name="Biernat P."/>
            <person name="Pawlowska J."/>
        </authorList>
    </citation>
    <scope>NUCLEOTIDE SEQUENCE [LARGE SCALE GENOMIC DNA]</scope>
    <source>
        <strain evidence="3 4">CBS 142.35</strain>
    </source>
</reference>
<dbReference type="Proteomes" id="UP000646827">
    <property type="component" value="Unassembled WGS sequence"/>
</dbReference>
<evidence type="ECO:0000256" key="1">
    <source>
        <dbReference type="SAM" id="MobiDB-lite"/>
    </source>
</evidence>
<name>A0A8H7RYB3_9FUNG</name>
<accession>A0A8H7RYB3</accession>
<evidence type="ECO:0000313" key="4">
    <source>
        <dbReference type="Proteomes" id="UP000646827"/>
    </source>
</evidence>
<dbReference type="OrthoDB" id="63267at2759"/>
<proteinExistence type="predicted"/>
<feature type="compositionally biased region" description="Low complexity" evidence="1">
    <location>
        <begin position="21"/>
        <end position="34"/>
    </location>
</feature>